<evidence type="ECO:0000256" key="1">
    <source>
        <dbReference type="SAM" id="MobiDB-lite"/>
    </source>
</evidence>
<reference evidence="3" key="1">
    <citation type="journal article" date="2017" name="Cell">
        <title>Insights into land plant evolution garnered from the Marchantia polymorpha genome.</title>
        <authorList>
            <person name="Bowman J.L."/>
            <person name="Kohchi T."/>
            <person name="Yamato K.T."/>
            <person name="Jenkins J."/>
            <person name="Shu S."/>
            <person name="Ishizaki K."/>
            <person name="Yamaoka S."/>
            <person name="Nishihama R."/>
            <person name="Nakamura Y."/>
            <person name="Berger F."/>
            <person name="Adam C."/>
            <person name="Aki S.S."/>
            <person name="Althoff F."/>
            <person name="Araki T."/>
            <person name="Arteaga-Vazquez M.A."/>
            <person name="Balasubrmanian S."/>
            <person name="Barry K."/>
            <person name="Bauer D."/>
            <person name="Boehm C.R."/>
            <person name="Briginshaw L."/>
            <person name="Caballero-Perez J."/>
            <person name="Catarino B."/>
            <person name="Chen F."/>
            <person name="Chiyoda S."/>
            <person name="Chovatia M."/>
            <person name="Davies K.M."/>
            <person name="Delmans M."/>
            <person name="Demura T."/>
            <person name="Dierschke T."/>
            <person name="Dolan L."/>
            <person name="Dorantes-Acosta A.E."/>
            <person name="Eklund D.M."/>
            <person name="Florent S.N."/>
            <person name="Flores-Sandoval E."/>
            <person name="Fujiyama A."/>
            <person name="Fukuzawa H."/>
            <person name="Galik B."/>
            <person name="Grimanelli D."/>
            <person name="Grimwood J."/>
            <person name="Grossniklaus U."/>
            <person name="Hamada T."/>
            <person name="Haseloff J."/>
            <person name="Hetherington A.J."/>
            <person name="Higo A."/>
            <person name="Hirakawa Y."/>
            <person name="Hundley H.N."/>
            <person name="Ikeda Y."/>
            <person name="Inoue K."/>
            <person name="Inoue S.I."/>
            <person name="Ishida S."/>
            <person name="Jia Q."/>
            <person name="Kakita M."/>
            <person name="Kanazawa T."/>
            <person name="Kawai Y."/>
            <person name="Kawashima T."/>
            <person name="Kennedy M."/>
            <person name="Kinose K."/>
            <person name="Kinoshita T."/>
            <person name="Kohara Y."/>
            <person name="Koide E."/>
            <person name="Komatsu K."/>
            <person name="Kopischke S."/>
            <person name="Kubo M."/>
            <person name="Kyozuka J."/>
            <person name="Lagercrantz U."/>
            <person name="Lin S.S."/>
            <person name="Lindquist E."/>
            <person name="Lipzen A.M."/>
            <person name="Lu C.W."/>
            <person name="De Luna E."/>
            <person name="Martienssen R.A."/>
            <person name="Minamino N."/>
            <person name="Mizutani M."/>
            <person name="Mizutani M."/>
            <person name="Mochizuki N."/>
            <person name="Monte I."/>
            <person name="Mosher R."/>
            <person name="Nagasaki H."/>
            <person name="Nakagami H."/>
            <person name="Naramoto S."/>
            <person name="Nishitani K."/>
            <person name="Ohtani M."/>
            <person name="Okamoto T."/>
            <person name="Okumura M."/>
            <person name="Phillips J."/>
            <person name="Pollak B."/>
            <person name="Reinders A."/>
            <person name="Rovekamp M."/>
            <person name="Sano R."/>
            <person name="Sawa S."/>
            <person name="Schmid M.W."/>
            <person name="Shirakawa M."/>
            <person name="Solano R."/>
            <person name="Spunde A."/>
            <person name="Suetsugu N."/>
            <person name="Sugano S."/>
            <person name="Sugiyama A."/>
            <person name="Sun R."/>
            <person name="Suzuki Y."/>
            <person name="Takenaka M."/>
            <person name="Takezawa D."/>
            <person name="Tomogane H."/>
            <person name="Tsuzuki M."/>
            <person name="Ueda T."/>
            <person name="Umeda M."/>
            <person name="Ward J.M."/>
            <person name="Watanabe Y."/>
            <person name="Yazaki K."/>
            <person name="Yokoyama R."/>
            <person name="Yoshitake Y."/>
            <person name="Yotsui I."/>
            <person name="Zachgo S."/>
            <person name="Schmutz J."/>
        </authorList>
    </citation>
    <scope>NUCLEOTIDE SEQUENCE [LARGE SCALE GENOMIC DNA]</scope>
    <source>
        <strain evidence="3">Tak-1</strain>
    </source>
</reference>
<dbReference type="Proteomes" id="UP000244005">
    <property type="component" value="Unassembled WGS sequence"/>
</dbReference>
<dbReference type="Gramene" id="Mp2g07020.1">
    <property type="protein sequence ID" value="Mp2g07020.1.cds"/>
    <property type="gene ID" value="Mp2g07020"/>
</dbReference>
<dbReference type="EMBL" id="KZ772693">
    <property type="protein sequence ID" value="PTQ44314.1"/>
    <property type="molecule type" value="Genomic_DNA"/>
</dbReference>
<sequence>MIDRETRSMTSRAKLSTPKLPSECRRRSGTQRSWLLWELRFLRVARSVSNVGYACASGRVSCSCNILLVCVSVRRLRYVWIFQIGFFLIIDSRAKSILVTRISEQLSIGARFVVCCGSFASRARLSDLILKCPSCHSLLRSQFFFRGRVESDQVTARLVKIQASLRVVILLAPGLLVMADVDWNMTCEFLCRSKEVERFKAIEFFSRDMKDSQSGN</sequence>
<gene>
    <name evidence="2" type="ORF">MARPO_0021s0155</name>
</gene>
<organism evidence="2 3">
    <name type="scientific">Marchantia polymorpha</name>
    <name type="common">Common liverwort</name>
    <name type="synonym">Marchantia aquatica</name>
    <dbReference type="NCBI Taxonomy" id="3197"/>
    <lineage>
        <taxon>Eukaryota</taxon>
        <taxon>Viridiplantae</taxon>
        <taxon>Streptophyta</taxon>
        <taxon>Embryophyta</taxon>
        <taxon>Marchantiophyta</taxon>
        <taxon>Marchantiopsida</taxon>
        <taxon>Marchantiidae</taxon>
        <taxon>Marchantiales</taxon>
        <taxon>Marchantiaceae</taxon>
        <taxon>Marchantia</taxon>
    </lineage>
</organism>
<evidence type="ECO:0000313" key="2">
    <source>
        <dbReference type="EMBL" id="PTQ44314.1"/>
    </source>
</evidence>
<feature type="region of interest" description="Disordered" evidence="1">
    <location>
        <begin position="1"/>
        <end position="24"/>
    </location>
</feature>
<evidence type="ECO:0000313" key="3">
    <source>
        <dbReference type="Proteomes" id="UP000244005"/>
    </source>
</evidence>
<name>A0A2R6XDZ8_MARPO</name>
<protein>
    <submittedName>
        <fullName evidence="2">Uncharacterized protein</fullName>
    </submittedName>
</protein>
<proteinExistence type="predicted"/>
<keyword evidence="3" id="KW-1185">Reference proteome</keyword>
<accession>A0A2R6XDZ8</accession>
<dbReference type="AlphaFoldDB" id="A0A2R6XDZ8"/>